<name>A0A1M5YDR9_9FIRM</name>
<feature type="transmembrane region" description="Helical" evidence="1">
    <location>
        <begin position="7"/>
        <end position="27"/>
    </location>
</feature>
<dbReference type="STRING" id="1123282.SAMN02745823_02406"/>
<keyword evidence="3" id="KW-1185">Reference proteome</keyword>
<dbReference type="OrthoDB" id="9795813at2"/>
<dbReference type="RefSeq" id="WP_073079271.1">
    <property type="nucleotide sequence ID" value="NZ_FQXV01000008.1"/>
</dbReference>
<keyword evidence="1" id="KW-1133">Transmembrane helix</keyword>
<sequence length="189" mass="20671">MKRSRILTLAECAMMIALSTVLSLFPIFAMPQGGTVTLASMVPLVLVSYRHGLKWGILTAFTHSLLQMLILFNVPPAQTFWAFAGVVLLDYMLAFTVLGTAAFFGRPFKNRAVSAAVGAAAVAFLRFICSFLSGILIWGSYAPEGTPVWLYSLTYNGSYMLPELIITAVVSLILVPVLDRVAKYEPRKV</sequence>
<dbReference type="Proteomes" id="UP000183995">
    <property type="component" value="Unassembled WGS sequence"/>
</dbReference>
<keyword evidence="1" id="KW-0472">Membrane</keyword>
<dbReference type="AlphaFoldDB" id="A0A1M5YDR9"/>
<feature type="transmembrane region" description="Helical" evidence="1">
    <location>
        <begin position="80"/>
        <end position="104"/>
    </location>
</feature>
<dbReference type="Gene3D" id="1.10.1760.20">
    <property type="match status" value="1"/>
</dbReference>
<dbReference type="Pfam" id="PF09515">
    <property type="entry name" value="Thia_YuaJ"/>
    <property type="match status" value="1"/>
</dbReference>
<keyword evidence="1" id="KW-0812">Transmembrane</keyword>
<protein>
    <submittedName>
        <fullName evidence="2">Thiamine transporter</fullName>
    </submittedName>
</protein>
<evidence type="ECO:0000313" key="2">
    <source>
        <dbReference type="EMBL" id="SHI10049.1"/>
    </source>
</evidence>
<accession>A0A1M5YDR9</accession>
<proteinExistence type="predicted"/>
<organism evidence="2 3">
    <name type="scientific">Sporobacter termitidis DSM 10068</name>
    <dbReference type="NCBI Taxonomy" id="1123282"/>
    <lineage>
        <taxon>Bacteria</taxon>
        <taxon>Bacillati</taxon>
        <taxon>Bacillota</taxon>
        <taxon>Clostridia</taxon>
        <taxon>Eubacteriales</taxon>
        <taxon>Oscillospiraceae</taxon>
        <taxon>Sporobacter</taxon>
    </lineage>
</organism>
<evidence type="ECO:0000256" key="1">
    <source>
        <dbReference type="SAM" id="Phobius"/>
    </source>
</evidence>
<reference evidence="2 3" key="1">
    <citation type="submission" date="2016-11" db="EMBL/GenBank/DDBJ databases">
        <authorList>
            <person name="Jaros S."/>
            <person name="Januszkiewicz K."/>
            <person name="Wedrychowicz H."/>
        </authorList>
    </citation>
    <scope>NUCLEOTIDE SEQUENCE [LARGE SCALE GENOMIC DNA]</scope>
    <source>
        <strain evidence="2 3">DSM 10068</strain>
    </source>
</reference>
<dbReference type="InterPro" id="IPR012651">
    <property type="entry name" value="Thia_Transptr_ThiT"/>
</dbReference>
<dbReference type="GO" id="GO:0005886">
    <property type="term" value="C:plasma membrane"/>
    <property type="evidence" value="ECO:0007669"/>
    <property type="project" value="InterPro"/>
</dbReference>
<dbReference type="GO" id="GO:0015234">
    <property type="term" value="F:thiamine transmembrane transporter activity"/>
    <property type="evidence" value="ECO:0007669"/>
    <property type="project" value="InterPro"/>
</dbReference>
<dbReference type="EMBL" id="FQXV01000008">
    <property type="protein sequence ID" value="SHI10049.1"/>
    <property type="molecule type" value="Genomic_DNA"/>
</dbReference>
<feature type="transmembrane region" description="Helical" evidence="1">
    <location>
        <begin position="116"/>
        <end position="139"/>
    </location>
</feature>
<evidence type="ECO:0000313" key="3">
    <source>
        <dbReference type="Proteomes" id="UP000183995"/>
    </source>
</evidence>
<feature type="transmembrane region" description="Helical" evidence="1">
    <location>
        <begin position="159"/>
        <end position="178"/>
    </location>
</feature>
<gene>
    <name evidence="2" type="ORF">SAMN02745823_02406</name>
</gene>
<dbReference type="NCBIfam" id="TIGR02357">
    <property type="entry name" value="ECF_ThiT_YuaJ"/>
    <property type="match status" value="1"/>
</dbReference>